<comment type="caution">
    <text evidence="3">The sequence shown here is derived from an EMBL/GenBank/DDBJ whole genome shotgun (WGS) entry which is preliminary data.</text>
</comment>
<organism evidence="3 4">
    <name type="scientific">Gossypium aridum</name>
    <name type="common">American cotton</name>
    <name type="synonym">Erioxylum aridum</name>
    <dbReference type="NCBI Taxonomy" id="34290"/>
    <lineage>
        <taxon>Eukaryota</taxon>
        <taxon>Viridiplantae</taxon>
        <taxon>Streptophyta</taxon>
        <taxon>Embryophyta</taxon>
        <taxon>Tracheophyta</taxon>
        <taxon>Spermatophyta</taxon>
        <taxon>Magnoliopsida</taxon>
        <taxon>eudicotyledons</taxon>
        <taxon>Gunneridae</taxon>
        <taxon>Pentapetalae</taxon>
        <taxon>rosids</taxon>
        <taxon>malvids</taxon>
        <taxon>Malvales</taxon>
        <taxon>Malvaceae</taxon>
        <taxon>Malvoideae</taxon>
        <taxon>Gossypium</taxon>
    </lineage>
</organism>
<keyword evidence="1" id="KW-0812">Transmembrane</keyword>
<dbReference type="EMBL" id="JABFAA010000012">
    <property type="protein sequence ID" value="MBA0698345.1"/>
    <property type="molecule type" value="Genomic_DNA"/>
</dbReference>
<feature type="transmembrane region" description="Helical" evidence="1">
    <location>
        <begin position="146"/>
        <end position="169"/>
    </location>
</feature>
<proteinExistence type="predicted"/>
<evidence type="ECO:0000259" key="2">
    <source>
        <dbReference type="Pfam" id="PF13962"/>
    </source>
</evidence>
<dbReference type="AlphaFoldDB" id="A0A7J8YFJ2"/>
<evidence type="ECO:0000313" key="3">
    <source>
        <dbReference type="EMBL" id="MBA0698345.1"/>
    </source>
</evidence>
<evidence type="ECO:0000256" key="1">
    <source>
        <dbReference type="SAM" id="Phobius"/>
    </source>
</evidence>
<evidence type="ECO:0000313" key="4">
    <source>
        <dbReference type="Proteomes" id="UP000593577"/>
    </source>
</evidence>
<accession>A0A7J8YFJ2</accession>
<dbReference type="GO" id="GO:0016020">
    <property type="term" value="C:membrane"/>
    <property type="evidence" value="ECO:0007669"/>
    <property type="project" value="TreeGrafter"/>
</dbReference>
<feature type="transmembrane region" description="Helical" evidence="1">
    <location>
        <begin position="98"/>
        <end position="125"/>
    </location>
</feature>
<feature type="transmembrane region" description="Helical" evidence="1">
    <location>
        <begin position="58"/>
        <end position="78"/>
    </location>
</feature>
<dbReference type="Proteomes" id="UP000593577">
    <property type="component" value="Unassembled WGS sequence"/>
</dbReference>
<sequence length="200" mass="22331">MTPKEVYNALRSEKHHHKQKQIKELLEEIENDQVAEEPVYQFDMRNNSTKILEKTKNAHLVVAALIATVAFTAAITVPGSLKSEKGSEQGTPFLIHEAVFIAFVVTNAMAFIFSVSALTTHVGVLDILLSQFNFWRETVLFRTQSVSLLLGYATIAMVIAFSIGSYVVLKSSHELAIVSYLICPTFLLCMWAVLNPLIQM</sequence>
<gene>
    <name evidence="3" type="ORF">Goari_021839</name>
</gene>
<protein>
    <recommendedName>
        <fullName evidence="2">PGG domain-containing protein</fullName>
    </recommendedName>
</protein>
<dbReference type="InterPro" id="IPR026961">
    <property type="entry name" value="PGG_dom"/>
</dbReference>
<keyword evidence="1" id="KW-1133">Transmembrane helix</keyword>
<dbReference type="PANTHER" id="PTHR24177">
    <property type="entry name" value="CASKIN"/>
    <property type="match status" value="1"/>
</dbReference>
<keyword evidence="1" id="KW-0472">Membrane</keyword>
<feature type="transmembrane region" description="Helical" evidence="1">
    <location>
        <begin position="175"/>
        <end position="194"/>
    </location>
</feature>
<reference evidence="3 4" key="1">
    <citation type="journal article" date="2019" name="Genome Biol. Evol.">
        <title>Insights into the evolution of the New World diploid cottons (Gossypium, subgenus Houzingenia) based on genome sequencing.</title>
        <authorList>
            <person name="Grover C.E."/>
            <person name="Arick M.A. 2nd"/>
            <person name="Thrash A."/>
            <person name="Conover J.L."/>
            <person name="Sanders W.S."/>
            <person name="Peterson D.G."/>
            <person name="Frelichowski J.E."/>
            <person name="Scheffler J.A."/>
            <person name="Scheffler B.E."/>
            <person name="Wendel J.F."/>
        </authorList>
    </citation>
    <scope>NUCLEOTIDE SEQUENCE [LARGE SCALE GENOMIC DNA]</scope>
    <source>
        <strain evidence="3">185</strain>
        <tissue evidence="3">Leaf</tissue>
    </source>
</reference>
<keyword evidence="4" id="KW-1185">Reference proteome</keyword>
<name>A0A7J8YFJ2_GOSAI</name>
<dbReference type="PANTHER" id="PTHR24177:SF463">
    <property type="entry name" value="OS09G0331600 PROTEIN"/>
    <property type="match status" value="1"/>
</dbReference>
<feature type="domain" description="PGG" evidence="2">
    <location>
        <begin position="51"/>
        <end position="168"/>
    </location>
</feature>
<dbReference type="Pfam" id="PF13962">
    <property type="entry name" value="PGG"/>
    <property type="match status" value="1"/>
</dbReference>